<keyword evidence="2" id="KW-1185">Reference proteome</keyword>
<evidence type="ECO:0000313" key="1">
    <source>
        <dbReference type="EMBL" id="KJK80862.1"/>
    </source>
</evidence>
<protein>
    <submittedName>
        <fullName evidence="1">Uncharacterized protein</fullName>
    </submittedName>
</protein>
<dbReference type="EMBL" id="KE384728">
    <property type="protein sequence ID" value="KJK80862.1"/>
    <property type="molecule type" value="Genomic_DNA"/>
</dbReference>
<dbReference type="Proteomes" id="UP000054544">
    <property type="component" value="Unassembled WGS sequence"/>
</dbReference>
<accession>A0A0D9P3K2</accession>
<name>A0A0D9P3K2_METAN</name>
<gene>
    <name evidence="1" type="ORF">H634G_04011</name>
</gene>
<proteinExistence type="predicted"/>
<organism evidence="1 2">
    <name type="scientific">Metarhizium anisopliae BRIP 53293</name>
    <dbReference type="NCBI Taxonomy" id="1291518"/>
    <lineage>
        <taxon>Eukaryota</taxon>
        <taxon>Fungi</taxon>
        <taxon>Dikarya</taxon>
        <taxon>Ascomycota</taxon>
        <taxon>Pezizomycotina</taxon>
        <taxon>Sordariomycetes</taxon>
        <taxon>Hypocreomycetidae</taxon>
        <taxon>Hypocreales</taxon>
        <taxon>Clavicipitaceae</taxon>
        <taxon>Metarhizium</taxon>
    </lineage>
</organism>
<sequence length="116" mass="12928">MKFNNTEPAAVELVGSLAPPSFPRKSSYMPPYSKLGNFDSSPVLGLFPLTLSHFSPDFWAIARPNLQEHVKSEPANQTGGMDPQHSGYGCKLDKFIWYSVYKGAICYLQVQKRGLM</sequence>
<reference evidence="2" key="1">
    <citation type="journal article" date="2014" name="BMC Genomics">
        <title>The genome sequence of the biocontrol fungus Metarhizium anisopliae and comparative genomics of Metarhizium species.</title>
        <authorList>
            <person name="Pattemore J.A."/>
            <person name="Hane J.K."/>
            <person name="Williams A.H."/>
            <person name="Wilson B.A."/>
            <person name="Stodart B.J."/>
            <person name="Ash G.J."/>
        </authorList>
    </citation>
    <scope>NUCLEOTIDE SEQUENCE [LARGE SCALE GENOMIC DNA]</scope>
    <source>
        <strain evidence="2">BRIP 53293</strain>
    </source>
</reference>
<dbReference type="AlphaFoldDB" id="A0A0D9P3K2"/>
<evidence type="ECO:0000313" key="2">
    <source>
        <dbReference type="Proteomes" id="UP000054544"/>
    </source>
</evidence>